<dbReference type="EMBL" id="JAUTIX010000001">
    <property type="protein sequence ID" value="MDP0396732.1"/>
    <property type="molecule type" value="Genomic_DNA"/>
</dbReference>
<evidence type="ECO:0000256" key="1">
    <source>
        <dbReference type="SAM" id="MobiDB-lite"/>
    </source>
</evidence>
<organism evidence="3 4">
    <name type="scientific">Tsukamurella strandjordii</name>
    <dbReference type="NCBI Taxonomy" id="147577"/>
    <lineage>
        <taxon>Bacteria</taxon>
        <taxon>Bacillati</taxon>
        <taxon>Actinomycetota</taxon>
        <taxon>Actinomycetes</taxon>
        <taxon>Mycobacteriales</taxon>
        <taxon>Tsukamurellaceae</taxon>
        <taxon>Tsukamurella</taxon>
    </lineage>
</organism>
<comment type="caution">
    <text evidence="3">The sequence shown here is derived from an EMBL/GenBank/DDBJ whole genome shotgun (WGS) entry which is preliminary data.</text>
</comment>
<dbReference type="RefSeq" id="WP_305110149.1">
    <property type="nucleotide sequence ID" value="NZ_JAUTIX010000001.1"/>
</dbReference>
<feature type="region of interest" description="Disordered" evidence="1">
    <location>
        <begin position="83"/>
        <end position="110"/>
    </location>
</feature>
<accession>A0AA90NA62</accession>
<keyword evidence="2" id="KW-0472">Membrane</keyword>
<evidence type="ECO:0000313" key="3">
    <source>
        <dbReference type="EMBL" id="MDP0396732.1"/>
    </source>
</evidence>
<reference evidence="3" key="1">
    <citation type="submission" date="2023-08" db="EMBL/GenBank/DDBJ databases">
        <title>The draft genome of Tsukamurella strandjordii strain 050030.</title>
        <authorList>
            <person name="Zhao F."/>
            <person name="Feng Y."/>
            <person name="Zong Z."/>
        </authorList>
    </citation>
    <scope>NUCLEOTIDE SEQUENCE</scope>
    <source>
        <strain evidence="3">050030</strain>
    </source>
</reference>
<keyword evidence="4" id="KW-1185">Reference proteome</keyword>
<feature type="compositionally biased region" description="Basic and acidic residues" evidence="1">
    <location>
        <begin position="98"/>
        <end position="110"/>
    </location>
</feature>
<keyword evidence="2" id="KW-1133">Transmembrane helix</keyword>
<keyword evidence="2" id="KW-0812">Transmembrane</keyword>
<evidence type="ECO:0000256" key="2">
    <source>
        <dbReference type="SAM" id="Phobius"/>
    </source>
</evidence>
<protein>
    <submittedName>
        <fullName evidence="3">Uncharacterized protein</fullName>
    </submittedName>
</protein>
<dbReference type="AlphaFoldDB" id="A0AA90NA62"/>
<evidence type="ECO:0000313" key="4">
    <source>
        <dbReference type="Proteomes" id="UP001178281"/>
    </source>
</evidence>
<sequence length="110" mass="12378">MMLIVVLIAVLVCGAIVFVLGFPWPRPGVLLLSVAVLLFGAYLTYFGVEKVEPGNGRATALSYVGFVLVAVFRYKVGVEEPSARFEEWRDERRRRRQDRASESGNSDRDR</sequence>
<dbReference type="Proteomes" id="UP001178281">
    <property type="component" value="Unassembled WGS sequence"/>
</dbReference>
<feature type="transmembrane region" description="Helical" evidence="2">
    <location>
        <begin position="29"/>
        <end position="48"/>
    </location>
</feature>
<name>A0AA90NA62_9ACTN</name>
<proteinExistence type="predicted"/>
<gene>
    <name evidence="3" type="ORF">Q7X28_02220</name>
</gene>